<dbReference type="EMBL" id="JAQGDS010000014">
    <property type="protein sequence ID" value="KAJ6256146.1"/>
    <property type="molecule type" value="Genomic_DNA"/>
</dbReference>
<sequence length="171" mass="19943">MLVYTTNEYLFDRASTPTSSTSSDDVSSFSGSESTRFLIPPVVKLKSPPRFNFNFNFNFKFPRIPNFKFPTIKFKKFQIDKTPKNGRFWVFRVPRAENQKLIPLRLVVDMGGFLIAQEGDYMDIVVPRKFAAEFQEEFQGGRLLRTDFAAFRHRSWGELLCHCLYDLEDAD</sequence>
<comment type="caution">
    <text evidence="1">The sequence shown here is derived from an EMBL/GenBank/DDBJ whole genome shotgun (WGS) entry which is preliminary data.</text>
</comment>
<accession>A0AAD6IPY5</accession>
<evidence type="ECO:0000313" key="1">
    <source>
        <dbReference type="EMBL" id="KAJ6256146.1"/>
    </source>
</evidence>
<organism evidence="1 2">
    <name type="scientific">Drechslerella dactyloides</name>
    <name type="common">Nematode-trapping fungus</name>
    <name type="synonym">Arthrobotrys dactyloides</name>
    <dbReference type="NCBI Taxonomy" id="74499"/>
    <lineage>
        <taxon>Eukaryota</taxon>
        <taxon>Fungi</taxon>
        <taxon>Dikarya</taxon>
        <taxon>Ascomycota</taxon>
        <taxon>Pezizomycotina</taxon>
        <taxon>Orbiliomycetes</taxon>
        <taxon>Orbiliales</taxon>
        <taxon>Orbiliaceae</taxon>
        <taxon>Drechslerella</taxon>
    </lineage>
</organism>
<evidence type="ECO:0000313" key="2">
    <source>
        <dbReference type="Proteomes" id="UP001221413"/>
    </source>
</evidence>
<name>A0AAD6IPY5_DREDA</name>
<reference evidence="1" key="1">
    <citation type="submission" date="2023-01" db="EMBL/GenBank/DDBJ databases">
        <title>The chitinases involved in constricting ring structure development in the nematode-trapping fungus Drechslerella dactyloides.</title>
        <authorList>
            <person name="Wang R."/>
            <person name="Zhang L."/>
            <person name="Tang P."/>
            <person name="Li S."/>
            <person name="Liang L."/>
        </authorList>
    </citation>
    <scope>NUCLEOTIDE SEQUENCE</scope>
    <source>
        <strain evidence="1">YMF1.00031</strain>
    </source>
</reference>
<proteinExistence type="predicted"/>
<gene>
    <name evidence="1" type="ORF">Dda_8981</name>
</gene>
<keyword evidence="2" id="KW-1185">Reference proteome</keyword>
<dbReference type="Proteomes" id="UP001221413">
    <property type="component" value="Unassembled WGS sequence"/>
</dbReference>
<protein>
    <submittedName>
        <fullName evidence="1">Uncharacterized protein</fullName>
    </submittedName>
</protein>
<dbReference type="AlphaFoldDB" id="A0AAD6IPY5"/>